<feature type="chain" id="PRO_5026356856" description="DUF3047 domain-containing protein" evidence="1">
    <location>
        <begin position="25"/>
        <end position="267"/>
    </location>
</feature>
<proteinExistence type="predicted"/>
<dbReference type="KEGG" id="pvac:HC248_02958"/>
<evidence type="ECO:0000256" key="1">
    <source>
        <dbReference type="SAM" id="SignalP"/>
    </source>
</evidence>
<dbReference type="InterPro" id="IPR021409">
    <property type="entry name" value="DUF3047"/>
</dbReference>
<evidence type="ECO:0008006" key="4">
    <source>
        <dbReference type="Google" id="ProtNLM"/>
    </source>
</evidence>
<organism evidence="2 3">
    <name type="scientific">Polaromonas vacuolata</name>
    <dbReference type="NCBI Taxonomy" id="37448"/>
    <lineage>
        <taxon>Bacteria</taxon>
        <taxon>Pseudomonadati</taxon>
        <taxon>Pseudomonadota</taxon>
        <taxon>Betaproteobacteria</taxon>
        <taxon>Burkholderiales</taxon>
        <taxon>Comamonadaceae</taxon>
        <taxon>Polaromonas</taxon>
    </lineage>
</organism>
<gene>
    <name evidence="2" type="ORF">HC248_02958</name>
</gene>
<protein>
    <recommendedName>
        <fullName evidence="4">DUF3047 domain-containing protein</fullName>
    </recommendedName>
</protein>
<feature type="signal peptide" evidence="1">
    <location>
        <begin position="1"/>
        <end position="24"/>
    </location>
</feature>
<evidence type="ECO:0000313" key="3">
    <source>
        <dbReference type="Proteomes" id="UP000502041"/>
    </source>
</evidence>
<dbReference type="Proteomes" id="UP000502041">
    <property type="component" value="Chromosome"/>
</dbReference>
<reference evidence="2 3" key="1">
    <citation type="submission" date="2020-04" db="EMBL/GenBank/DDBJ databases">
        <title>Complete genome of a Psychrophilic, Marine, Gas Vacuolate Bacterium Polaromonas vacuolata KCTC 22033T.</title>
        <authorList>
            <person name="Hwang K."/>
            <person name="Kim K.M."/>
        </authorList>
    </citation>
    <scope>NUCLEOTIDE SEQUENCE [LARGE SCALE GENOMIC DNA]</scope>
    <source>
        <strain evidence="2 3">KCTC 22033</strain>
    </source>
</reference>
<keyword evidence="3" id="KW-1185">Reference proteome</keyword>
<evidence type="ECO:0000313" key="2">
    <source>
        <dbReference type="EMBL" id="QJC57628.1"/>
    </source>
</evidence>
<dbReference type="AlphaFoldDB" id="A0A6H2HCM9"/>
<accession>A0A6H2HCM9</accession>
<dbReference type="Pfam" id="PF11249">
    <property type="entry name" value="DUF3047"/>
    <property type="match status" value="1"/>
</dbReference>
<dbReference type="EMBL" id="CP051461">
    <property type="protein sequence ID" value="QJC57628.1"/>
    <property type="molecule type" value="Genomic_DNA"/>
</dbReference>
<keyword evidence="1" id="KW-0732">Signal</keyword>
<dbReference type="RefSeq" id="WP_168923116.1">
    <property type="nucleotide sequence ID" value="NZ_CP051461.1"/>
</dbReference>
<name>A0A6H2HCM9_9BURK</name>
<sequence>MLKKRIRIFLVLAGLLQLASCALMQSSPVVNDLAETPSPIDSQNQNQYPDFPLLKQDLLASSNTQAPQSWSHHLLPGKEATQYFAQRLDGRNTVMAQSNSSASMLRQSLHVASADLGQLGFSWKLPSLITGADLTRRDAHDSPVRVVMIFEGDRASFSMKNAMLSELALAITGEPLPYATLSYVWCNSCAPNSVIINPRIDRFREIVLESGSQNLGQWRDYQRNIQVDFQRAFGEAPGALLGIAIMTDTDNTHQKAQAWYGPISMTR</sequence>